<dbReference type="AlphaFoldDB" id="A0A848HI49"/>
<protein>
    <submittedName>
        <fullName evidence="1">Uncharacterized protein</fullName>
    </submittedName>
</protein>
<comment type="caution">
    <text evidence="1">The sequence shown here is derived from an EMBL/GenBank/DDBJ whole genome shotgun (WGS) entry which is preliminary data.</text>
</comment>
<dbReference type="Proteomes" id="UP000583752">
    <property type="component" value="Unassembled WGS sequence"/>
</dbReference>
<proteinExistence type="predicted"/>
<reference evidence="1 2" key="1">
    <citation type="submission" date="2020-04" db="EMBL/GenBank/DDBJ databases">
        <title>Massilia sp. RP-1-19 isolated from soil.</title>
        <authorList>
            <person name="Dahal R.H."/>
        </authorList>
    </citation>
    <scope>NUCLEOTIDE SEQUENCE [LARGE SCALE GENOMIC DNA]</scope>
    <source>
        <strain evidence="1 2">RP-1-19</strain>
    </source>
</reference>
<dbReference type="EMBL" id="JABBGG010000001">
    <property type="protein sequence ID" value="NML59870.1"/>
    <property type="molecule type" value="Genomic_DNA"/>
</dbReference>
<gene>
    <name evidence="1" type="ORF">HHL21_01985</name>
</gene>
<accession>A0A848HI49</accession>
<organism evidence="1 2">
    <name type="scientific">Massilia polaris</name>
    <dbReference type="NCBI Taxonomy" id="2728846"/>
    <lineage>
        <taxon>Bacteria</taxon>
        <taxon>Pseudomonadati</taxon>
        <taxon>Pseudomonadota</taxon>
        <taxon>Betaproteobacteria</taxon>
        <taxon>Burkholderiales</taxon>
        <taxon>Oxalobacteraceae</taxon>
        <taxon>Telluria group</taxon>
        <taxon>Massilia</taxon>
    </lineage>
</organism>
<evidence type="ECO:0000313" key="2">
    <source>
        <dbReference type="Proteomes" id="UP000583752"/>
    </source>
</evidence>
<sequence length="249" mass="26463">MQKLISELSRLYLPADAVAPEALVQHMLGKATLAIKLTGDNGLTRAMVIPFRKVSGNEEAQHWTLLCEVANALQADLGLPAPAVSISGADGYGLWLSLETPVPAALAQKFVELLRQAYFPEGSPIPDPVGAPVELPPCLNQRTGKWAAFIHPGMGASFADESGLEMAPPMAGQLAFLEGLRRISDAQFRHALDVLQKSHSAAPAASAPALGRNAGADGLLLKDATLEDIVRFLHSKNIEPTFRHLIPGS</sequence>
<name>A0A848HI49_9BURK</name>
<keyword evidence="2" id="KW-1185">Reference proteome</keyword>
<evidence type="ECO:0000313" key="1">
    <source>
        <dbReference type="EMBL" id="NML59870.1"/>
    </source>
</evidence>
<dbReference type="RefSeq" id="WP_169463560.1">
    <property type="nucleotide sequence ID" value="NZ_JABBGG010000001.1"/>
</dbReference>